<dbReference type="RefSeq" id="WP_276344370.1">
    <property type="nucleotide sequence ID" value="NZ_JARJOW010000005.1"/>
</dbReference>
<organism evidence="2 3">
    <name type="scientific">Aquirufa aurantiipilula</name>
    <dbReference type="NCBI Taxonomy" id="2696561"/>
    <lineage>
        <taxon>Bacteria</taxon>
        <taxon>Pseudomonadati</taxon>
        <taxon>Bacteroidota</taxon>
        <taxon>Cytophagia</taxon>
        <taxon>Cytophagales</taxon>
        <taxon>Flectobacillaceae</taxon>
        <taxon>Aquirufa</taxon>
    </lineage>
</organism>
<dbReference type="EMBL" id="JARJOW010000005">
    <property type="protein sequence ID" value="MDF5690867.1"/>
    <property type="molecule type" value="Genomic_DNA"/>
</dbReference>
<feature type="transmembrane region" description="Helical" evidence="1">
    <location>
        <begin position="298"/>
        <end position="321"/>
    </location>
</feature>
<reference evidence="2 3" key="1">
    <citation type="submission" date="2023-03" db="EMBL/GenBank/DDBJ databases">
        <title>Genome sequencing of Aquirufa.</title>
        <authorList>
            <person name="Pitt A."/>
            <person name="Hahn M.W."/>
        </authorList>
    </citation>
    <scope>NUCLEOTIDE SEQUENCE [LARGE SCALE GENOMIC DNA]</scope>
    <source>
        <strain evidence="2 3">WAEICH-18A</strain>
    </source>
</reference>
<name>A0ABT6BKE0_9BACT</name>
<comment type="caution">
    <text evidence="2">The sequence shown here is derived from an EMBL/GenBank/DDBJ whole genome shotgun (WGS) entry which is preliminary data.</text>
</comment>
<dbReference type="Pfam" id="PF19528">
    <property type="entry name" value="DUF6056"/>
    <property type="match status" value="1"/>
</dbReference>
<protein>
    <submittedName>
        <fullName evidence="2">DUF6056 family protein</fullName>
    </submittedName>
</protein>
<feature type="transmembrane region" description="Helical" evidence="1">
    <location>
        <begin position="222"/>
        <end position="246"/>
    </location>
</feature>
<feature type="transmembrane region" description="Helical" evidence="1">
    <location>
        <begin position="124"/>
        <end position="140"/>
    </location>
</feature>
<gene>
    <name evidence="2" type="ORF">PQG43_08340</name>
</gene>
<feature type="transmembrane region" description="Helical" evidence="1">
    <location>
        <begin position="92"/>
        <end position="112"/>
    </location>
</feature>
<evidence type="ECO:0000313" key="2">
    <source>
        <dbReference type="EMBL" id="MDF5690867.1"/>
    </source>
</evidence>
<feature type="transmembrane region" description="Helical" evidence="1">
    <location>
        <begin position="333"/>
        <end position="351"/>
    </location>
</feature>
<feature type="transmembrane region" description="Helical" evidence="1">
    <location>
        <begin position="267"/>
        <end position="286"/>
    </location>
</feature>
<keyword evidence="1" id="KW-0812">Transmembrane</keyword>
<dbReference type="InterPro" id="IPR045691">
    <property type="entry name" value="DUF6056"/>
</dbReference>
<sequence>MMPNSITPKTDVKSYILLLLGLVFWGMMAYLMGSMAIANGPNITDDFCFAWVGKEYGIFGGAYQYYIGWSGRFFSNVILHLNPLIFSPDFGYFKWGTWIVMALSLANTLYLSKNIFQKPWWNPSVLWSALIFQAIGWYTIPGFYEWYFWFSGLFYPLSFQLVILFFNLYYFEKAKWIRFFILPLVLFLLIGSSEITMIFFSAVFGCLQLYRVIQNRRIEPELWILGIVWVIALALVILAPGNAIRATKHIALLDGLVEAAKNAIHQFYLFLKEPLFWLMNIWILLFGTGKKQEYPVSWPLFLGLFGILVLGYYLSFLPISLALDETGIPNRTLSLLFMYLLMGSSFLSFVLHQKLAWSLPSKAHFPVQLIIMFMILPNMHFSKSAHLMATEISSGTALQFAKEQKARFLALQENKDESVEIPAIKTKSAFLFNEEISTDSSHLWCKCIAKYYDKKHVRLKNN</sequence>
<accession>A0ABT6BKE0</accession>
<keyword evidence="1" id="KW-1133">Transmembrane helix</keyword>
<keyword evidence="3" id="KW-1185">Reference proteome</keyword>
<dbReference type="Proteomes" id="UP001321344">
    <property type="component" value="Unassembled WGS sequence"/>
</dbReference>
<keyword evidence="1" id="KW-0472">Membrane</keyword>
<feature type="transmembrane region" description="Helical" evidence="1">
    <location>
        <begin position="363"/>
        <end position="381"/>
    </location>
</feature>
<feature type="transmembrane region" description="Helical" evidence="1">
    <location>
        <begin position="181"/>
        <end position="210"/>
    </location>
</feature>
<proteinExistence type="predicted"/>
<feature type="transmembrane region" description="Helical" evidence="1">
    <location>
        <begin position="146"/>
        <end position="169"/>
    </location>
</feature>
<feature type="transmembrane region" description="Helical" evidence="1">
    <location>
        <begin position="12"/>
        <end position="32"/>
    </location>
</feature>
<evidence type="ECO:0000256" key="1">
    <source>
        <dbReference type="SAM" id="Phobius"/>
    </source>
</evidence>
<evidence type="ECO:0000313" key="3">
    <source>
        <dbReference type="Proteomes" id="UP001321344"/>
    </source>
</evidence>